<evidence type="ECO:0000313" key="2">
    <source>
        <dbReference type="EMBL" id="CAL8138479.1"/>
    </source>
</evidence>
<feature type="transmembrane region" description="Helical" evidence="1">
    <location>
        <begin position="479"/>
        <end position="506"/>
    </location>
</feature>
<organism evidence="2 3">
    <name type="scientific">Orchesella dallaii</name>
    <dbReference type="NCBI Taxonomy" id="48710"/>
    <lineage>
        <taxon>Eukaryota</taxon>
        <taxon>Metazoa</taxon>
        <taxon>Ecdysozoa</taxon>
        <taxon>Arthropoda</taxon>
        <taxon>Hexapoda</taxon>
        <taxon>Collembola</taxon>
        <taxon>Entomobryomorpha</taxon>
        <taxon>Entomobryoidea</taxon>
        <taxon>Orchesellidae</taxon>
        <taxon>Orchesellinae</taxon>
        <taxon>Orchesella</taxon>
    </lineage>
</organism>
<feature type="transmembrane region" description="Helical" evidence="1">
    <location>
        <begin position="833"/>
        <end position="853"/>
    </location>
</feature>
<feature type="transmembrane region" description="Helical" evidence="1">
    <location>
        <begin position="1513"/>
        <end position="1530"/>
    </location>
</feature>
<feature type="transmembrane region" description="Helical" evidence="1">
    <location>
        <begin position="739"/>
        <end position="761"/>
    </location>
</feature>
<protein>
    <submittedName>
        <fullName evidence="2">Uncharacterized protein</fullName>
    </submittedName>
</protein>
<feature type="transmembrane region" description="Helical" evidence="1">
    <location>
        <begin position="1580"/>
        <end position="1607"/>
    </location>
</feature>
<evidence type="ECO:0000256" key="1">
    <source>
        <dbReference type="SAM" id="Phobius"/>
    </source>
</evidence>
<keyword evidence="3" id="KW-1185">Reference proteome</keyword>
<reference evidence="2 3" key="1">
    <citation type="submission" date="2024-08" db="EMBL/GenBank/DDBJ databases">
        <authorList>
            <person name="Cucini C."/>
            <person name="Frati F."/>
        </authorList>
    </citation>
    <scope>NUCLEOTIDE SEQUENCE [LARGE SCALE GENOMIC DNA]</scope>
</reference>
<keyword evidence="1" id="KW-1133">Transmembrane helix</keyword>
<feature type="transmembrane region" description="Helical" evidence="1">
    <location>
        <begin position="296"/>
        <end position="315"/>
    </location>
</feature>
<sequence>MSSRPTNILPTENDIIHVISNEYRVNTKIWVRNEDDEKYSATSYLFQDEGFLDYNLVPTFCNYFFAFTSLLLSDCSSIQPKGTNNEGFWKLKRKELIRVSICCISVFFTLFVLLTEAWEVYTRMNSDNNELVFWHPKLVVHRRGSIHYDYSMRKAFRAANTFIYGVIICGIQRTLVSGIDESSWTLLELLNTNAETFRVVNSNPSNSNSNSTAGGTPDEGIEMETIILGIAGMLFQLATFVTLSFIKGLFLFAVLTMKEVADKFVGMLKYPNAEGLHIKHTYEFLFRSTSSLNTNIGVLLATTHIHEFLYFVLMLRFTVAEGSVFDFYSAVYVLPEVFVTAAAYYYATRIPFQMDAFKSWARMKRNQGNIGMDAVSTLYLFDEMKTDAIGIGKGIFHVNAELMAKAFRAAKTFKYGILVIGVVRILITGCDETGWSLSELLKSNAETFSVAFPKQRNSETNSTVVEISNVGTELQMETILIGTVACFLRFSSFVTLSFIAGIFLFAGITMQSVSEIFIAMLQMSGSEGLQIKHTYEFLFRSTYSVNLHIGELLGTFHVQVSLYFVLMLRFTVAEGSVFDIYNVIYFLPDVSVTTAAYYYATRIPLKMETFRSWIRKQRNQETIGLDSVKTQHLLDEMTTDSIGIGKGLFHVNAELIGKAFRAAKTFKYGILVIGVVRILITGCDETGWSLSELLKSNAETFSVAFPKQRNSETNSTVVEISNVGTELQMETILIGTVACFLRFSSFVTLSFIAGIFLFAGITMQSVSEIFIAMLQMSGSEGLQIKHTYEFLFRSTYSVNLHIGELLGTFHVQVSLYFVLMLRFTVAEGSVFDIYNVIYFLPDVSVTTAAYYYATRIPLKMETFRSWIRKQRNQETIGLDSVKTQHLLDEMTTDSIGIGKGLFHVNAELIGKAFRAAKTFKYGILVIGVVRILITGCDETGWSLSELLKSNAETFSVAFPKQRNSETNSTVVEISNVGTELQMETILIGTVACFLRFSSFVTLSFIAGIFLFAGITMQSVSEIFIAMLQMSGSEGLQIKHTYEFLFRSTYSVNLHIGELLGTFHVQVSLYFVLMLRFTVAEGSVFDIYNVIYFLPDVSVTTAAYYYATRIPLKMETFRSWIRKQRNQETIGLDSVKTQHLLDEMTTDSIGIGKGLFHVNAELIGKAFRAAKTFKYGILVIGVVRILITGCDETGWSLSELLKSNAETFSVAFPKQRNSETNSTVVEISNVGTELQMETILIGTVACFLRFSSFVTLSFIAGIFLFAGITMQSVSEIFIAMLQMSGSEGLQIKHTYEFLFRSTYSVNLHIGELLGTFHVQVSLYFVLMLRFTVAEGSVFDIYNVIYFLPDVSVTTAAYYYATRIPLKMETFRSWIRKQRNQETIGLDSVKTQHLLDEMTTDSIGIGKGLFHVNAELIGKIAFTLCVLFAFAILLIDIRGDFILMYKDNAELYVYMVLLNSSLPLVACCQLLNVILRKRKTLLRVFWHPKLMVHRRDRKSTHYDYNMRKAFRAAKTFKYGILVIGVVRMLITGCDETGWSLSQLLNSNAENFYAAFPKQRNSETNSTFVEISNVGTELQMETILIGTVACFLRFSSFVTLSFIAGIFLFAGITMQSVSEIFIAMLQMSGSEGLQIKHTYEFLFRSTYSVNLHIGELLGTFHVQVFLYFVLMLRFTVAEGSVFDIYNVIYFLPDVSVTTAAYYYATRIPLKMETFRSWIRKQRNQEKIGLDSVKTQHLLDEMTTDSIGIGKGLFHVNAELIGKAFKVAKAFLYGILVVGILRTGTSSMDEITEWSLSGLLKVNSGYLMQIIDASQNDTTANEAINPPDEGLTIETILLGIAGLIFEFTLYVALGIIKGLFLFAAITMNDVSVKFVKMLTGRESLSIRHTYEFMFCSTTRLNAVIGGLLAFLPDVTITAVSYYYATRTPFKMEAFRTWIRKKQNQDKIGLDVATTQNVLDEMRTDAIGIGTGVFHVNAELIAKVTNCFTTNLIP</sequence>
<feature type="transmembrane region" description="Helical" evidence="1">
    <location>
        <begin position="1414"/>
        <end position="1433"/>
    </location>
</feature>
<feature type="transmembrane region" description="Helical" evidence="1">
    <location>
        <begin position="1650"/>
        <end position="1669"/>
    </location>
</feature>
<name>A0ABP1RXN6_9HEXA</name>
<feature type="transmembrane region" description="Helical" evidence="1">
    <location>
        <begin position="985"/>
        <end position="1012"/>
    </location>
</feature>
<gene>
    <name evidence="2" type="ORF">ODALV1_LOCUS27382</name>
</gene>
<dbReference type="EMBL" id="CAXLJM020000124">
    <property type="protein sequence ID" value="CAL8138479.1"/>
    <property type="molecule type" value="Genomic_DNA"/>
</dbReference>
<feature type="transmembrane region" description="Helical" evidence="1">
    <location>
        <begin position="580"/>
        <end position="600"/>
    </location>
</feature>
<proteinExistence type="predicted"/>
<feature type="transmembrane region" description="Helical" evidence="1">
    <location>
        <begin position="1681"/>
        <end position="1701"/>
    </location>
</feature>
<dbReference type="Proteomes" id="UP001642540">
    <property type="component" value="Unassembled WGS sequence"/>
</dbReference>
<keyword evidence="1" id="KW-0812">Transmembrane</keyword>
<accession>A0ABP1RXN6</accession>
<evidence type="ECO:0000313" key="3">
    <source>
        <dbReference type="Proteomes" id="UP001642540"/>
    </source>
</evidence>
<feature type="transmembrane region" description="Helical" evidence="1">
    <location>
        <begin position="96"/>
        <end position="114"/>
    </location>
</feature>
<feature type="transmembrane region" description="Helical" evidence="1">
    <location>
        <begin position="1898"/>
        <end position="1920"/>
    </location>
</feature>
<keyword evidence="1" id="KW-0472">Membrane</keyword>
<feature type="transmembrane region" description="Helical" evidence="1">
    <location>
        <begin position="226"/>
        <end position="255"/>
    </location>
</feature>
<feature type="transmembrane region" description="Helical" evidence="1">
    <location>
        <begin position="1086"/>
        <end position="1106"/>
    </location>
</feature>
<feature type="transmembrane region" description="Helical" evidence="1">
    <location>
        <begin position="327"/>
        <end position="347"/>
    </location>
</feature>
<comment type="caution">
    <text evidence="2">The sequence shown here is derived from an EMBL/GenBank/DDBJ whole genome shotgun (WGS) entry which is preliminary data.</text>
</comment>
<feature type="transmembrane region" description="Helical" evidence="1">
    <location>
        <begin position="1843"/>
        <end position="1863"/>
    </location>
</feature>
<feature type="transmembrane region" description="Helical" evidence="1">
    <location>
        <begin position="1238"/>
        <end position="1265"/>
    </location>
</feature>
<feature type="transmembrane region" description="Helical" evidence="1">
    <location>
        <begin position="1449"/>
        <end position="1473"/>
    </location>
</feature>
<feature type="transmembrane region" description="Helical" evidence="1">
    <location>
        <begin position="1339"/>
        <end position="1359"/>
    </location>
</feature>